<dbReference type="Pfam" id="PF01569">
    <property type="entry name" value="PAP2"/>
    <property type="match status" value="1"/>
</dbReference>
<sequence length="446" mass="48066">MGERSRTRPGVRSWIVGITLVLTLSAPASAQLGHDDARDVVIGWNRLILELVRHTPTYSPPVASRAFAYLGVTAFEAAASGDPSVRSLAGQLNELGPLPQREAGADYDEAILMHAALGLGANEFFGNTGPTGQRAMDFMVSRTASDLASGVPPDIVARSEAFGAAVGAHIAEWARTDGGAVVENLGFPYDFETVEDPALWVPTNRIAVQQAPLLPGWGRNRTFAMPDGATCSIPPPPEYSEAPGSAFYTEAMEVRDAVVNRTSEQEAIARFWSDDPMLSPTPPGHWISIALDALEGDEADLYETVDVLARLGTVLADSFIGCWDAKYRYNLVRPVTYINRLVDPGWQPILITPPFPEYPSGHSTQSGAAAGVLEHHFGDNYTFADATHEADGLAVRHYESFWEAAEEAAISRLYGGIHFRSAIEEGLAQGLCIAKYTNALVTWVAP</sequence>
<feature type="domain" description="Phosphatidic acid phosphatase type 2/haloperoxidase" evidence="1">
    <location>
        <begin position="311"/>
        <end position="441"/>
    </location>
</feature>
<dbReference type="EMBL" id="FNCS01000004">
    <property type="protein sequence ID" value="SDG57155.1"/>
    <property type="molecule type" value="Genomic_DNA"/>
</dbReference>
<dbReference type="AlphaFoldDB" id="A0A1G7VBB3"/>
<dbReference type="InterPro" id="IPR036938">
    <property type="entry name" value="PAP2/HPO_sf"/>
</dbReference>
<evidence type="ECO:0000313" key="2">
    <source>
        <dbReference type="EMBL" id="SDG57155.1"/>
    </source>
</evidence>
<dbReference type="PANTHER" id="PTHR34599:SF1">
    <property type="entry name" value="PHOSPHATIDIC ACID PHOSPHATASE TYPE 2_HALOPEROXIDASE DOMAIN-CONTAINING PROTEIN"/>
    <property type="match status" value="1"/>
</dbReference>
<dbReference type="InterPro" id="IPR052559">
    <property type="entry name" value="V-haloperoxidase"/>
</dbReference>
<accession>A0A1G7VBB3</accession>
<reference evidence="2 3" key="1">
    <citation type="submission" date="2016-10" db="EMBL/GenBank/DDBJ databases">
        <authorList>
            <person name="de Groot N.N."/>
        </authorList>
    </citation>
    <scope>NUCLEOTIDE SEQUENCE [LARGE SCALE GENOMIC DNA]</scope>
    <source>
        <strain evidence="2 3">CGMCC 1.10267</strain>
    </source>
</reference>
<dbReference type="CDD" id="cd03398">
    <property type="entry name" value="PAP2_haloperoxidase"/>
    <property type="match status" value="1"/>
</dbReference>
<gene>
    <name evidence="2" type="ORF">SAMN04487974_10440</name>
</gene>
<dbReference type="STRING" id="440168.SAMN04487974_10440"/>
<organism evidence="2 3">
    <name type="scientific">Pelagibacterium luteolum</name>
    <dbReference type="NCBI Taxonomy" id="440168"/>
    <lineage>
        <taxon>Bacteria</taxon>
        <taxon>Pseudomonadati</taxon>
        <taxon>Pseudomonadota</taxon>
        <taxon>Alphaproteobacteria</taxon>
        <taxon>Hyphomicrobiales</taxon>
        <taxon>Devosiaceae</taxon>
        <taxon>Pelagibacterium</taxon>
    </lineage>
</organism>
<dbReference type="Gene3D" id="1.10.606.20">
    <property type="match status" value="1"/>
</dbReference>
<evidence type="ECO:0000313" key="3">
    <source>
        <dbReference type="Proteomes" id="UP000199495"/>
    </source>
</evidence>
<dbReference type="PANTHER" id="PTHR34599">
    <property type="entry name" value="PEROXIDASE-RELATED"/>
    <property type="match status" value="1"/>
</dbReference>
<evidence type="ECO:0000259" key="1">
    <source>
        <dbReference type="Pfam" id="PF01569"/>
    </source>
</evidence>
<proteinExistence type="predicted"/>
<dbReference type="InterPro" id="IPR000326">
    <property type="entry name" value="PAP2/HPO"/>
</dbReference>
<keyword evidence="3" id="KW-1185">Reference proteome</keyword>
<protein>
    <submittedName>
        <fullName evidence="2">PAP2 superfamily protein</fullName>
    </submittedName>
</protein>
<dbReference type="SUPFAM" id="SSF48317">
    <property type="entry name" value="Acid phosphatase/Vanadium-dependent haloperoxidase"/>
    <property type="match status" value="1"/>
</dbReference>
<dbReference type="Proteomes" id="UP000199495">
    <property type="component" value="Unassembled WGS sequence"/>
</dbReference>
<name>A0A1G7VBB3_9HYPH</name>